<protein>
    <recommendedName>
        <fullName evidence="3">EF-hand domain-containing protein</fullName>
    </recommendedName>
</protein>
<reference evidence="5" key="1">
    <citation type="journal article" date="2019" name="Int. J. Syst. Evol. Microbiol.">
        <title>The Global Catalogue of Microorganisms (GCM) 10K type strain sequencing project: providing services to taxonomists for standard genome sequencing and annotation.</title>
        <authorList>
            <consortium name="The Broad Institute Genomics Platform"/>
            <consortium name="The Broad Institute Genome Sequencing Center for Infectious Disease"/>
            <person name="Wu L."/>
            <person name="Ma J."/>
        </authorList>
    </citation>
    <scope>NUCLEOTIDE SEQUENCE [LARGE SCALE GENOMIC DNA]</scope>
    <source>
        <strain evidence="5">JCM 17106</strain>
    </source>
</reference>
<dbReference type="PROSITE" id="PS00018">
    <property type="entry name" value="EF_HAND_1"/>
    <property type="match status" value="1"/>
</dbReference>
<dbReference type="PROSITE" id="PS50222">
    <property type="entry name" value="EF_HAND_2"/>
    <property type="match status" value="1"/>
</dbReference>
<feature type="signal peptide" evidence="2">
    <location>
        <begin position="1"/>
        <end position="23"/>
    </location>
</feature>
<dbReference type="InterPro" id="IPR002048">
    <property type="entry name" value="EF_hand_dom"/>
</dbReference>
<dbReference type="Proteomes" id="UP001500459">
    <property type="component" value="Unassembled WGS sequence"/>
</dbReference>
<evidence type="ECO:0000313" key="5">
    <source>
        <dbReference type="Proteomes" id="UP001500459"/>
    </source>
</evidence>
<dbReference type="InterPro" id="IPR011992">
    <property type="entry name" value="EF-hand-dom_pair"/>
</dbReference>
<comment type="caution">
    <text evidence="4">The sequence shown here is derived from an EMBL/GenBank/DDBJ whole genome shotgun (WGS) entry which is preliminary data.</text>
</comment>
<keyword evidence="2" id="KW-0732">Signal</keyword>
<organism evidence="4 5">
    <name type="scientific">Aquimarina addita</name>
    <dbReference type="NCBI Taxonomy" id="870485"/>
    <lineage>
        <taxon>Bacteria</taxon>
        <taxon>Pseudomonadati</taxon>
        <taxon>Bacteroidota</taxon>
        <taxon>Flavobacteriia</taxon>
        <taxon>Flavobacteriales</taxon>
        <taxon>Flavobacteriaceae</taxon>
        <taxon>Aquimarina</taxon>
    </lineage>
</organism>
<dbReference type="SUPFAM" id="SSF47473">
    <property type="entry name" value="EF-hand"/>
    <property type="match status" value="1"/>
</dbReference>
<evidence type="ECO:0000256" key="1">
    <source>
        <dbReference type="SAM" id="MobiDB-lite"/>
    </source>
</evidence>
<keyword evidence="5" id="KW-1185">Reference proteome</keyword>
<feature type="domain" description="EF-hand" evidence="3">
    <location>
        <begin position="59"/>
        <end position="94"/>
    </location>
</feature>
<proteinExistence type="predicted"/>
<feature type="compositionally biased region" description="Basic and acidic residues" evidence="1">
    <location>
        <begin position="26"/>
        <end position="67"/>
    </location>
</feature>
<dbReference type="Gene3D" id="1.10.238.10">
    <property type="entry name" value="EF-hand"/>
    <property type="match status" value="2"/>
</dbReference>
<gene>
    <name evidence="4" type="ORF">GCM10022393_08690</name>
</gene>
<dbReference type="Pfam" id="PF13202">
    <property type="entry name" value="EF-hand_5"/>
    <property type="match status" value="2"/>
</dbReference>
<evidence type="ECO:0000259" key="3">
    <source>
        <dbReference type="PROSITE" id="PS50222"/>
    </source>
</evidence>
<feature type="chain" id="PRO_5046847938" description="EF-hand domain-containing protein" evidence="2">
    <location>
        <begin position="24"/>
        <end position="97"/>
    </location>
</feature>
<evidence type="ECO:0000313" key="4">
    <source>
        <dbReference type="EMBL" id="GAA4111177.1"/>
    </source>
</evidence>
<dbReference type="EMBL" id="BAABCW010000002">
    <property type="protein sequence ID" value="GAA4111177.1"/>
    <property type="molecule type" value="Genomic_DNA"/>
</dbReference>
<dbReference type="InterPro" id="IPR018247">
    <property type="entry name" value="EF_Hand_1_Ca_BS"/>
</dbReference>
<sequence length="97" mass="10743">MKKNVKTLLAIGAMVFSFTTISAQEETTRDRKRPDPEKMIAKLDTDQDGKLSKEEAEAAEKGKLAERFDTIDTNSDGFLELEELAAAPKKGGRKPED</sequence>
<feature type="region of interest" description="Disordered" evidence="1">
    <location>
        <begin position="23"/>
        <end position="67"/>
    </location>
</feature>
<dbReference type="RefSeq" id="WP_344925092.1">
    <property type="nucleotide sequence ID" value="NZ_BAABCW010000002.1"/>
</dbReference>
<evidence type="ECO:0000256" key="2">
    <source>
        <dbReference type="SAM" id="SignalP"/>
    </source>
</evidence>
<accession>A0ABP7XC83</accession>
<name>A0ABP7XC83_9FLAO</name>